<accession>A0A0R1M7A4</accession>
<dbReference type="AlphaFoldDB" id="A0A0R1M7A4"/>
<dbReference type="Proteomes" id="UP000051686">
    <property type="component" value="Unassembled WGS sequence"/>
</dbReference>
<sequence length="133" mass="15818">MEKMEVDRHGFKNEEHVFHRYFALYTIGLRYYPDLFNMLEKHPDPENPRTISSNINLVFAILRYQEMTKNLVSLQAVSQTGKNEENIITEVKELRKIIDTLEHLQYVIAHDPSITKSAKVIKDRIFDIDHFRK</sequence>
<name>A0A0R1M7A4_9LACO</name>
<evidence type="ECO:0000313" key="2">
    <source>
        <dbReference type="Proteomes" id="UP000051686"/>
    </source>
</evidence>
<protein>
    <submittedName>
        <fullName evidence="1">Uncharacterized protein</fullName>
    </submittedName>
</protein>
<dbReference type="PATRIC" id="fig|1423777.3.peg.20"/>
<comment type="caution">
    <text evidence="1">The sequence shown here is derived from an EMBL/GenBank/DDBJ whole genome shotgun (WGS) entry which is preliminary data.</text>
</comment>
<dbReference type="OrthoDB" id="2290629at2"/>
<dbReference type="STRING" id="1423777.FD46_GL000018"/>
<reference evidence="1 2" key="1">
    <citation type="journal article" date="2015" name="Genome Announc.">
        <title>Expanding the biotechnology potential of lactobacilli through comparative genomics of 213 strains and associated genera.</title>
        <authorList>
            <person name="Sun Z."/>
            <person name="Harris H.M."/>
            <person name="McCann A."/>
            <person name="Guo C."/>
            <person name="Argimon S."/>
            <person name="Zhang W."/>
            <person name="Yang X."/>
            <person name="Jeffery I.B."/>
            <person name="Cooney J.C."/>
            <person name="Kagawa T.F."/>
            <person name="Liu W."/>
            <person name="Song Y."/>
            <person name="Salvetti E."/>
            <person name="Wrobel A."/>
            <person name="Rasinkangas P."/>
            <person name="Parkhill J."/>
            <person name="Rea M.C."/>
            <person name="O'Sullivan O."/>
            <person name="Ritari J."/>
            <person name="Douillard F.P."/>
            <person name="Paul Ross R."/>
            <person name="Yang R."/>
            <person name="Briner A.E."/>
            <person name="Felis G.E."/>
            <person name="de Vos W.M."/>
            <person name="Barrangou R."/>
            <person name="Klaenhammer T.R."/>
            <person name="Caufield P.W."/>
            <person name="Cui Y."/>
            <person name="Zhang H."/>
            <person name="O'Toole P.W."/>
        </authorList>
    </citation>
    <scope>NUCLEOTIDE SEQUENCE [LARGE SCALE GENOMIC DNA]</scope>
    <source>
        <strain evidence="1 2">DSM 19972</strain>
    </source>
</reference>
<evidence type="ECO:0000313" key="1">
    <source>
        <dbReference type="EMBL" id="KRL04015.1"/>
    </source>
</evidence>
<dbReference type="EMBL" id="AZEH01000041">
    <property type="protein sequence ID" value="KRL04015.1"/>
    <property type="molecule type" value="Genomic_DNA"/>
</dbReference>
<keyword evidence="2" id="KW-1185">Reference proteome</keyword>
<gene>
    <name evidence="1" type="ORF">FD46_GL000018</name>
</gene>
<proteinExistence type="predicted"/>
<organism evidence="1 2">
    <name type="scientific">Liquorilactobacillus oeni DSM 19972</name>
    <dbReference type="NCBI Taxonomy" id="1423777"/>
    <lineage>
        <taxon>Bacteria</taxon>
        <taxon>Bacillati</taxon>
        <taxon>Bacillota</taxon>
        <taxon>Bacilli</taxon>
        <taxon>Lactobacillales</taxon>
        <taxon>Lactobacillaceae</taxon>
        <taxon>Liquorilactobacillus</taxon>
    </lineage>
</organism>
<dbReference type="RefSeq" id="WP_057896895.1">
    <property type="nucleotide sequence ID" value="NZ_AZEH01000041.1"/>
</dbReference>